<reference evidence="1 2" key="1">
    <citation type="submission" date="2012-12" db="EMBL/GenBank/DDBJ databases">
        <authorList>
            <person name="Sencilo A."/>
            <person name="Jacobs-Sera D."/>
            <person name="Russell D.A."/>
            <person name="Ko C."/>
            <person name="Atanasova N."/>
            <person name="Osterlund E."/>
            <person name="Oksanen H.M."/>
            <person name="Bamford D.H."/>
            <person name="Hatfull G.F."/>
            <person name="Roine E."/>
            <person name="Hendrix R.W."/>
        </authorList>
    </citation>
    <scope>NUCLEOTIDE SEQUENCE [LARGE SCALE GENOMIC DNA]</scope>
</reference>
<protein>
    <submittedName>
        <fullName evidence="1">Uncharacterized protein</fullName>
    </submittedName>
</protein>
<dbReference type="EMBL" id="KC292026">
    <property type="protein sequence ID" value="AGM11359.1"/>
    <property type="molecule type" value="Genomic_DNA"/>
</dbReference>
<dbReference type="Proteomes" id="UP000202786">
    <property type="component" value="Segment"/>
</dbReference>
<dbReference type="KEGG" id="vg:16193940"/>
<organism evidence="1 2">
    <name type="scientific">Halogranum tailed virus 1</name>
    <dbReference type="NCBI Taxonomy" id="1273749"/>
    <lineage>
        <taxon>Viruses</taxon>
        <taxon>Duplodnaviria</taxon>
        <taxon>Heunggongvirae</taxon>
        <taxon>Uroviricota</taxon>
        <taxon>Caudoviricetes</taxon>
        <taxon>Thumleimavirales</taxon>
        <taxon>Halomagnusviridae</taxon>
        <taxon>Hagravirus</taxon>
        <taxon>Hagravirus capitaneum</taxon>
        <taxon>Hagravirus HGTV1</taxon>
    </lineage>
</organism>
<name>R4T6N2_9CAUD</name>
<evidence type="ECO:0000313" key="1">
    <source>
        <dbReference type="EMBL" id="AGM11359.1"/>
    </source>
</evidence>
<accession>R4T6N2</accession>
<proteinExistence type="predicted"/>
<dbReference type="RefSeq" id="YP_008059237.1">
    <property type="nucleotide sequence ID" value="NC_021328.1"/>
</dbReference>
<keyword evidence="2" id="KW-1185">Reference proteome</keyword>
<sequence length="355" mass="37044">MTEKANPSVTRPAEAFKTAGAIAYGGHGGSGFVVDGASPTENSVQDGSITEANLNAFAETSGGASLDVTIDAGEAFVYGSWLAIDTQTTVTLAASTAGQTVYVGWNKDGTDDVIVGLASAFSSASGDADQKIPLWDFDTDGSGVTATTDRRRIGYSQEITGTQYFGANNEVSVSYDNSNSELSVSGDLKADNFNTGGDTYSRLFNDGTAFRTSGWDSGDEIKLRVRGASSSTGGVQVQWHDNSAGTDTTIFEAVNDGSINIPEGNLNLSGGFITLDPNNAIISGQNVGGGGGSDYYWRMQTGIALDVYNTNEAESYFTVNENGPVTISNATFGLPQFTSDPSASAGEMWYRSDLD</sequence>
<dbReference type="GeneID" id="16193940"/>
<gene>
    <name evidence="1" type="primary">29</name>
    <name evidence="1" type="ORF">HGTV1_29</name>
</gene>
<evidence type="ECO:0000313" key="2">
    <source>
        <dbReference type="Proteomes" id="UP000202786"/>
    </source>
</evidence>